<sequence length="123" mass="14291">MGHNVQHQRHQQHRFVPAKSIHQISGDGRTQTGRPQQRQIDGCNFAHRQSETLHVHRQVRDQRRRCAKDQKQGHLEQHQVRVDATLGGRHVAIFRANVLICFRRRFGRHLAVFLAASELLCSV</sequence>
<dbReference type="EMBL" id="HBUE01128871">
    <property type="protein sequence ID" value="CAG6495527.1"/>
    <property type="molecule type" value="Transcribed_RNA"/>
</dbReference>
<dbReference type="AlphaFoldDB" id="A0A8D8CL59"/>
<reference evidence="2" key="1">
    <citation type="submission" date="2021-05" db="EMBL/GenBank/DDBJ databases">
        <authorList>
            <person name="Alioto T."/>
            <person name="Alioto T."/>
            <person name="Gomez Garrido J."/>
        </authorList>
    </citation>
    <scope>NUCLEOTIDE SEQUENCE</scope>
</reference>
<name>A0A8D8CL59_CULPI</name>
<protein>
    <submittedName>
        <fullName evidence="2">(northern house mosquito) hypothetical protein</fullName>
    </submittedName>
</protein>
<proteinExistence type="predicted"/>
<accession>A0A8D8CL59</accession>
<feature type="compositionally biased region" description="Low complexity" evidence="1">
    <location>
        <begin position="28"/>
        <end position="38"/>
    </location>
</feature>
<evidence type="ECO:0000256" key="1">
    <source>
        <dbReference type="SAM" id="MobiDB-lite"/>
    </source>
</evidence>
<feature type="compositionally biased region" description="Basic residues" evidence="1">
    <location>
        <begin position="1"/>
        <end position="13"/>
    </location>
</feature>
<feature type="region of interest" description="Disordered" evidence="1">
    <location>
        <begin position="1"/>
        <end position="38"/>
    </location>
</feature>
<organism evidence="2">
    <name type="scientific">Culex pipiens</name>
    <name type="common">House mosquito</name>
    <dbReference type="NCBI Taxonomy" id="7175"/>
    <lineage>
        <taxon>Eukaryota</taxon>
        <taxon>Metazoa</taxon>
        <taxon>Ecdysozoa</taxon>
        <taxon>Arthropoda</taxon>
        <taxon>Hexapoda</taxon>
        <taxon>Insecta</taxon>
        <taxon>Pterygota</taxon>
        <taxon>Neoptera</taxon>
        <taxon>Endopterygota</taxon>
        <taxon>Diptera</taxon>
        <taxon>Nematocera</taxon>
        <taxon>Culicoidea</taxon>
        <taxon>Culicidae</taxon>
        <taxon>Culicinae</taxon>
        <taxon>Culicini</taxon>
        <taxon>Culex</taxon>
        <taxon>Culex</taxon>
    </lineage>
</organism>
<evidence type="ECO:0000313" key="2">
    <source>
        <dbReference type="EMBL" id="CAG6495527.1"/>
    </source>
</evidence>